<organism evidence="2 3">
    <name type="scientific">Sphingomonas hylomeconis</name>
    <dbReference type="NCBI Taxonomy" id="1395958"/>
    <lineage>
        <taxon>Bacteria</taxon>
        <taxon>Pseudomonadati</taxon>
        <taxon>Pseudomonadota</taxon>
        <taxon>Alphaproteobacteria</taxon>
        <taxon>Sphingomonadales</taxon>
        <taxon>Sphingomonadaceae</taxon>
        <taxon>Sphingomonas</taxon>
    </lineage>
</organism>
<dbReference type="Pfam" id="PF12706">
    <property type="entry name" value="Lactamase_B_2"/>
    <property type="match status" value="1"/>
</dbReference>
<evidence type="ECO:0000259" key="1">
    <source>
        <dbReference type="SMART" id="SM00849"/>
    </source>
</evidence>
<evidence type="ECO:0000313" key="2">
    <source>
        <dbReference type="EMBL" id="MFC3580706.1"/>
    </source>
</evidence>
<reference evidence="3" key="1">
    <citation type="journal article" date="2019" name="Int. J. Syst. Evol. Microbiol.">
        <title>The Global Catalogue of Microorganisms (GCM) 10K type strain sequencing project: providing services to taxonomists for standard genome sequencing and annotation.</title>
        <authorList>
            <consortium name="The Broad Institute Genomics Platform"/>
            <consortium name="The Broad Institute Genome Sequencing Center for Infectious Disease"/>
            <person name="Wu L."/>
            <person name="Ma J."/>
        </authorList>
    </citation>
    <scope>NUCLEOTIDE SEQUENCE [LARGE SCALE GENOMIC DNA]</scope>
    <source>
        <strain evidence="3">KCTC 42739</strain>
    </source>
</reference>
<dbReference type="CDD" id="cd16279">
    <property type="entry name" value="metallo-hydrolase-like_MBL-fold"/>
    <property type="match status" value="1"/>
</dbReference>
<dbReference type="InterPro" id="IPR036866">
    <property type="entry name" value="RibonucZ/Hydroxyglut_hydro"/>
</dbReference>
<dbReference type="PANTHER" id="PTHR42663">
    <property type="entry name" value="HYDROLASE C777.06C-RELATED-RELATED"/>
    <property type="match status" value="1"/>
</dbReference>
<dbReference type="Gene3D" id="3.60.15.10">
    <property type="entry name" value="Ribonuclease Z/Hydroxyacylglutathione hydrolase-like"/>
    <property type="match status" value="1"/>
</dbReference>
<dbReference type="SMART" id="SM00849">
    <property type="entry name" value="Lactamase_B"/>
    <property type="match status" value="1"/>
</dbReference>
<comment type="caution">
    <text evidence="2">The sequence shown here is derived from an EMBL/GenBank/DDBJ whole genome shotgun (WGS) entry which is preliminary data.</text>
</comment>
<sequence>MKIRILGSGTSSGVPRIGNDWGACDPNDPHNRRTRASAIVETATTRILIDTSPDLREQLLAAEIGEVDAVIWTHDHADHCHGIDDLRQIYHARGTPVRGLARSETLGHLMTRFGYVFSGHAGYPPTVAGEELPDKVRIGDIEIQVVDQPHGNIFSAGLRFESNGKSIGYATDFNILTNDMRRLYHGLDIWVVDALRRFPHPSHPQLSEVLQWIEQLQPTRSALIHMDQSLDYATLLGELPPGVEPGYDGLELIA</sequence>
<dbReference type="RefSeq" id="WP_261294082.1">
    <property type="nucleotide sequence ID" value="NZ_JANQBK010000005.1"/>
</dbReference>
<dbReference type="InterPro" id="IPR001279">
    <property type="entry name" value="Metallo-B-lactamas"/>
</dbReference>
<protein>
    <submittedName>
        <fullName evidence="2">MBL fold metallo-hydrolase</fullName>
    </submittedName>
</protein>
<accession>A0ABV7SX59</accession>
<evidence type="ECO:0000313" key="3">
    <source>
        <dbReference type="Proteomes" id="UP001595713"/>
    </source>
</evidence>
<dbReference type="Proteomes" id="UP001595713">
    <property type="component" value="Unassembled WGS sequence"/>
</dbReference>
<gene>
    <name evidence="2" type="ORF">ACFONA_11075</name>
</gene>
<dbReference type="SUPFAM" id="SSF56281">
    <property type="entry name" value="Metallo-hydrolase/oxidoreductase"/>
    <property type="match status" value="1"/>
</dbReference>
<dbReference type="PANTHER" id="PTHR42663:SF6">
    <property type="entry name" value="HYDROLASE C777.06C-RELATED"/>
    <property type="match status" value="1"/>
</dbReference>
<dbReference type="EMBL" id="JBHRXP010000007">
    <property type="protein sequence ID" value="MFC3580706.1"/>
    <property type="molecule type" value="Genomic_DNA"/>
</dbReference>
<keyword evidence="3" id="KW-1185">Reference proteome</keyword>
<name>A0ABV7SX59_9SPHN</name>
<proteinExistence type="predicted"/>
<feature type="domain" description="Metallo-beta-lactamase" evidence="1">
    <location>
        <begin position="34"/>
        <end position="227"/>
    </location>
</feature>